<organism evidence="6 7">
    <name type="scientific">Fusibacter paucivorans</name>
    <dbReference type="NCBI Taxonomy" id="76009"/>
    <lineage>
        <taxon>Bacteria</taxon>
        <taxon>Bacillati</taxon>
        <taxon>Bacillota</taxon>
        <taxon>Clostridia</taxon>
        <taxon>Eubacteriales</taxon>
        <taxon>Eubacteriales Family XII. Incertae Sedis</taxon>
        <taxon>Fusibacter</taxon>
    </lineage>
</organism>
<protein>
    <recommendedName>
        <fullName evidence="4">1-acyl-sn-glycerol-3-phosphate acyltransferase</fullName>
        <ecNumber evidence="4">2.3.1.51</ecNumber>
    </recommendedName>
</protein>
<dbReference type="EC" id="2.3.1.51" evidence="4"/>
<comment type="caution">
    <text evidence="6">The sequence shown here is derived from an EMBL/GenBank/DDBJ whole genome shotgun (WGS) entry which is preliminary data.</text>
</comment>
<dbReference type="EMBL" id="JAHBCL010000012">
    <property type="protein sequence ID" value="MBS7526676.1"/>
    <property type="molecule type" value="Genomic_DNA"/>
</dbReference>
<keyword evidence="2 4" id="KW-0808">Transferase</keyword>
<evidence type="ECO:0000259" key="5">
    <source>
        <dbReference type="SMART" id="SM00563"/>
    </source>
</evidence>
<evidence type="ECO:0000256" key="1">
    <source>
        <dbReference type="ARBA" id="ARBA00008655"/>
    </source>
</evidence>
<dbReference type="Proteomes" id="UP000746471">
    <property type="component" value="Unassembled WGS sequence"/>
</dbReference>
<dbReference type="CDD" id="cd07989">
    <property type="entry name" value="LPLAT_AGPAT-like"/>
    <property type="match status" value="1"/>
</dbReference>
<dbReference type="InterPro" id="IPR002123">
    <property type="entry name" value="Plipid/glycerol_acylTrfase"/>
</dbReference>
<evidence type="ECO:0000313" key="6">
    <source>
        <dbReference type="EMBL" id="MBS7526676.1"/>
    </source>
</evidence>
<dbReference type="GO" id="GO:0016746">
    <property type="term" value="F:acyltransferase activity"/>
    <property type="evidence" value="ECO:0007669"/>
    <property type="project" value="UniProtKB-KW"/>
</dbReference>
<dbReference type="NCBIfam" id="TIGR00530">
    <property type="entry name" value="AGP_acyltrn"/>
    <property type="match status" value="1"/>
</dbReference>
<accession>A0ABS5PNP7</accession>
<dbReference type="RefSeq" id="WP_213236536.1">
    <property type="nucleotide sequence ID" value="NZ_JAHBCL010000012.1"/>
</dbReference>
<keyword evidence="4" id="KW-0594">Phospholipid biosynthesis</keyword>
<sequence>MNKFYDFCSRLARLYYNMFFKVEIVGADRIDFTKQYVICANHLSNHDPFLLGGFMPIQAHFMAKKELFKNRIVAKVLDMVYVFPVDRESNDIHAIKKALKLLRSNENLGLFPEGTRNRTNTPLPVKGGVAMMAYRTETPILPITIDSTYKCFGPIRIVYHDPIYLEEFYGKKIDAPTLEAKSQEIINQLYENMLYYRAK</sequence>
<keyword evidence="4" id="KW-0443">Lipid metabolism</keyword>
<name>A0ABS5PNP7_9FIRM</name>
<keyword evidence="3 4" id="KW-0012">Acyltransferase</keyword>
<comment type="similarity">
    <text evidence="1 4">Belongs to the 1-acyl-sn-glycerol-3-phosphate acyltransferase family.</text>
</comment>
<dbReference type="Pfam" id="PF01553">
    <property type="entry name" value="Acyltransferase"/>
    <property type="match status" value="1"/>
</dbReference>
<evidence type="ECO:0000256" key="4">
    <source>
        <dbReference type="RuleBase" id="RU361267"/>
    </source>
</evidence>
<proteinExistence type="inferred from homology"/>
<dbReference type="SMART" id="SM00563">
    <property type="entry name" value="PlsC"/>
    <property type="match status" value="1"/>
</dbReference>
<evidence type="ECO:0000313" key="7">
    <source>
        <dbReference type="Proteomes" id="UP000746471"/>
    </source>
</evidence>
<evidence type="ECO:0000256" key="2">
    <source>
        <dbReference type="ARBA" id="ARBA00022679"/>
    </source>
</evidence>
<dbReference type="InterPro" id="IPR004552">
    <property type="entry name" value="AGP_acyltrans"/>
</dbReference>
<comment type="domain">
    <text evidence="4">The HXXXXD motif is essential for acyltransferase activity and may constitute the binding site for the phosphate moiety of the glycerol-3-phosphate.</text>
</comment>
<reference evidence="6 7" key="1">
    <citation type="submission" date="2021-05" db="EMBL/GenBank/DDBJ databases">
        <title>Fusibacter ferrireducens sp. nov., an anaerobic, sulfur- and Fe-reducing bacterium isolated from the mangrove sediment.</title>
        <authorList>
            <person name="Qiu D."/>
        </authorList>
    </citation>
    <scope>NUCLEOTIDE SEQUENCE [LARGE SCALE GENOMIC DNA]</scope>
    <source>
        <strain evidence="6 7">DSM 12116</strain>
    </source>
</reference>
<dbReference type="SUPFAM" id="SSF69593">
    <property type="entry name" value="Glycerol-3-phosphate (1)-acyltransferase"/>
    <property type="match status" value="1"/>
</dbReference>
<dbReference type="PANTHER" id="PTHR10434">
    <property type="entry name" value="1-ACYL-SN-GLYCEROL-3-PHOSPHATE ACYLTRANSFERASE"/>
    <property type="match status" value="1"/>
</dbReference>
<dbReference type="PANTHER" id="PTHR10434:SF11">
    <property type="entry name" value="1-ACYL-SN-GLYCEROL-3-PHOSPHATE ACYLTRANSFERASE"/>
    <property type="match status" value="1"/>
</dbReference>
<keyword evidence="7" id="KW-1185">Reference proteome</keyword>
<feature type="domain" description="Phospholipid/glycerol acyltransferase" evidence="5">
    <location>
        <begin position="36"/>
        <end position="148"/>
    </location>
</feature>
<keyword evidence="4" id="KW-0444">Lipid biosynthesis</keyword>
<keyword evidence="4" id="KW-1208">Phospholipid metabolism</keyword>
<gene>
    <name evidence="6" type="ORF">KHM83_08305</name>
</gene>
<evidence type="ECO:0000256" key="3">
    <source>
        <dbReference type="ARBA" id="ARBA00023315"/>
    </source>
</evidence>
<comment type="catalytic activity">
    <reaction evidence="4">
        <text>a 1-acyl-sn-glycero-3-phosphate + an acyl-CoA = a 1,2-diacyl-sn-glycero-3-phosphate + CoA</text>
        <dbReference type="Rhea" id="RHEA:19709"/>
        <dbReference type="ChEBI" id="CHEBI:57287"/>
        <dbReference type="ChEBI" id="CHEBI:57970"/>
        <dbReference type="ChEBI" id="CHEBI:58342"/>
        <dbReference type="ChEBI" id="CHEBI:58608"/>
        <dbReference type="EC" id="2.3.1.51"/>
    </reaction>
</comment>